<evidence type="ECO:0000313" key="2">
    <source>
        <dbReference type="EMBL" id="KAJ8343809.1"/>
    </source>
</evidence>
<accession>A0A9Q1IJ63</accession>
<dbReference type="AlphaFoldDB" id="A0A9Q1IJ63"/>
<protein>
    <submittedName>
        <fullName evidence="2">Uncharacterized protein</fullName>
    </submittedName>
</protein>
<reference evidence="2" key="1">
    <citation type="journal article" date="2023" name="Science">
        <title>Genome structures resolve the early diversification of teleost fishes.</title>
        <authorList>
            <person name="Parey E."/>
            <person name="Louis A."/>
            <person name="Montfort J."/>
            <person name="Bouchez O."/>
            <person name="Roques C."/>
            <person name="Iampietro C."/>
            <person name="Lluch J."/>
            <person name="Castinel A."/>
            <person name="Donnadieu C."/>
            <person name="Desvignes T."/>
            <person name="Floi Bucao C."/>
            <person name="Jouanno E."/>
            <person name="Wen M."/>
            <person name="Mejri S."/>
            <person name="Dirks R."/>
            <person name="Jansen H."/>
            <person name="Henkel C."/>
            <person name="Chen W.J."/>
            <person name="Zahm M."/>
            <person name="Cabau C."/>
            <person name="Klopp C."/>
            <person name="Thompson A.W."/>
            <person name="Robinson-Rechavi M."/>
            <person name="Braasch I."/>
            <person name="Lecointre G."/>
            <person name="Bobe J."/>
            <person name="Postlethwait J.H."/>
            <person name="Berthelot C."/>
            <person name="Roest Crollius H."/>
            <person name="Guiguen Y."/>
        </authorList>
    </citation>
    <scope>NUCLEOTIDE SEQUENCE</scope>
    <source>
        <strain evidence="2">WJC10195</strain>
    </source>
</reference>
<dbReference type="Proteomes" id="UP001152622">
    <property type="component" value="Chromosome 13"/>
</dbReference>
<proteinExistence type="predicted"/>
<evidence type="ECO:0000313" key="3">
    <source>
        <dbReference type="Proteomes" id="UP001152622"/>
    </source>
</evidence>
<evidence type="ECO:0000256" key="1">
    <source>
        <dbReference type="SAM" id="MobiDB-lite"/>
    </source>
</evidence>
<comment type="caution">
    <text evidence="2">The sequence shown here is derived from an EMBL/GenBank/DDBJ whole genome shotgun (WGS) entry which is preliminary data.</text>
</comment>
<organism evidence="2 3">
    <name type="scientific">Synaphobranchus kaupii</name>
    <name type="common">Kaup's arrowtooth eel</name>
    <dbReference type="NCBI Taxonomy" id="118154"/>
    <lineage>
        <taxon>Eukaryota</taxon>
        <taxon>Metazoa</taxon>
        <taxon>Chordata</taxon>
        <taxon>Craniata</taxon>
        <taxon>Vertebrata</taxon>
        <taxon>Euteleostomi</taxon>
        <taxon>Actinopterygii</taxon>
        <taxon>Neopterygii</taxon>
        <taxon>Teleostei</taxon>
        <taxon>Anguilliformes</taxon>
        <taxon>Synaphobranchidae</taxon>
        <taxon>Synaphobranchus</taxon>
    </lineage>
</organism>
<dbReference type="EMBL" id="JAINUF010000013">
    <property type="protein sequence ID" value="KAJ8343809.1"/>
    <property type="molecule type" value="Genomic_DNA"/>
</dbReference>
<feature type="region of interest" description="Disordered" evidence="1">
    <location>
        <begin position="1"/>
        <end position="43"/>
    </location>
</feature>
<sequence length="133" mass="14123">MPPLRGQARPGDRGERGMPLAPSHDGGGSEGRPPASTRATTSGAWTLTAHGSQLACDSPAPAAAASAVAEQDAKFTGWFELATACGHMPRLWPEILAASFCFQSCPYPRHQRPYTWSCFSPHSRPRAGRAHLG</sequence>
<name>A0A9Q1IJ63_SYNKA</name>
<gene>
    <name evidence="2" type="ORF">SKAU_G00311380</name>
</gene>
<keyword evidence="3" id="KW-1185">Reference proteome</keyword>